<dbReference type="CDD" id="cd00200">
    <property type="entry name" value="WD40"/>
    <property type="match status" value="3"/>
</dbReference>
<feature type="repeat" description="WD" evidence="3">
    <location>
        <begin position="524"/>
        <end position="565"/>
    </location>
</feature>
<dbReference type="PANTHER" id="PTHR19879">
    <property type="entry name" value="TRANSCRIPTION INITIATION FACTOR TFIID"/>
    <property type="match status" value="1"/>
</dbReference>
<feature type="repeat" description="WD" evidence="3">
    <location>
        <begin position="738"/>
        <end position="779"/>
    </location>
</feature>
<dbReference type="PROSITE" id="PS00108">
    <property type="entry name" value="PROTEIN_KINASE_ST"/>
    <property type="match status" value="1"/>
</dbReference>
<feature type="repeat" description="WD" evidence="3">
    <location>
        <begin position="992"/>
        <end position="1024"/>
    </location>
</feature>
<feature type="domain" description="Protein kinase" evidence="5">
    <location>
        <begin position="72"/>
        <end position="350"/>
    </location>
</feature>
<dbReference type="InterPro" id="IPR001680">
    <property type="entry name" value="WD40_rpt"/>
</dbReference>
<dbReference type="CDD" id="cd14014">
    <property type="entry name" value="STKc_PknB_like"/>
    <property type="match status" value="1"/>
</dbReference>
<evidence type="ECO:0000256" key="2">
    <source>
        <dbReference type="ARBA" id="ARBA00022737"/>
    </source>
</evidence>
<dbReference type="Proteomes" id="UP000019678">
    <property type="component" value="Unassembled WGS sequence"/>
</dbReference>
<dbReference type="RefSeq" id="WP_052376006.1">
    <property type="nucleotide sequence ID" value="NZ_ASRX01000048.1"/>
</dbReference>
<dbReference type="PROSITE" id="PS50294">
    <property type="entry name" value="WD_REPEATS_REGION"/>
    <property type="match status" value="9"/>
</dbReference>
<feature type="repeat" description="WD" evidence="3">
    <location>
        <begin position="820"/>
        <end position="851"/>
    </location>
</feature>
<feature type="repeat" description="WD" evidence="3">
    <location>
        <begin position="1082"/>
        <end position="1123"/>
    </location>
</feature>
<keyword evidence="7" id="KW-1185">Reference proteome</keyword>
<keyword evidence="1 3" id="KW-0853">WD repeat</keyword>
<dbReference type="PROSITE" id="PS50082">
    <property type="entry name" value="WD_REPEATS_2"/>
    <property type="match status" value="12"/>
</dbReference>
<dbReference type="SMART" id="SM00220">
    <property type="entry name" value="S_TKc"/>
    <property type="match status" value="1"/>
</dbReference>
<dbReference type="InterPro" id="IPR019775">
    <property type="entry name" value="WD40_repeat_CS"/>
</dbReference>
<feature type="repeat" description="WD" evidence="3">
    <location>
        <begin position="1123"/>
        <end position="1154"/>
    </location>
</feature>
<evidence type="ECO:0000313" key="7">
    <source>
        <dbReference type="Proteomes" id="UP000019678"/>
    </source>
</evidence>
<dbReference type="Gene3D" id="2.130.10.10">
    <property type="entry name" value="YVTN repeat-like/Quinoprotein amine dehydrogenase"/>
    <property type="match status" value="5"/>
</dbReference>
<dbReference type="InterPro" id="IPR000719">
    <property type="entry name" value="Prot_kinase_dom"/>
</dbReference>
<evidence type="ECO:0000256" key="4">
    <source>
        <dbReference type="SAM" id="MobiDB-lite"/>
    </source>
</evidence>
<dbReference type="Pfam" id="PF00069">
    <property type="entry name" value="Pkinase"/>
    <property type="match status" value="1"/>
</dbReference>
<evidence type="ECO:0000313" key="6">
    <source>
        <dbReference type="EMBL" id="EYF03310.1"/>
    </source>
</evidence>
<sequence>MTRGQGGDPEREVVAPGERASAAKEAMFAETLRASPPTVTAVPPGALMKHGDDKGASRWTAAQLPEVDPARYVVSGQIAQGGIGRVLRAEDVQMQRPVALKELLERGGDAEDRFVREALLTARLQHPAIVPVYEAGRWPTGAPFLAMKLVSGRSLAEVINEPRGLDERLPLVIHVLAVAQAMAYAHAERIIHRDLKPANVLVGDFGETVVIDWGLAKELPPEGAVRASLVPGEESAAEEPATGGLTVAGAIVGTPAYMPPEQAAGLPVDERADVYAVGAMLYHLLSGAPPYEGTARQVLREVMVGRAPPLGARVRGVPEDLLAIVDKAMARRREDRYASARELSEDLERFHAGQLVGAHRYSRRELLVRFVRRHRGALSVAAAALLVLMAGGTYGVLRVMAARDQEADERRRAESARGQAEVARQAAVARADQLVLAQARTALPSDPNEALGWLNSLSPSFSGWDAARTLAADAEGRGIARVLRGHRKLVNTMVYAPGGEALYSASDDCTVRRWDLVGGKHREVAVHADEAWWVSLSPDGRRMATASKDREVRVVDLGTGATRALRGHTGSVNGAVFLPGERELVSFGGDGRVLRWDLKAGTYRALCEDKALCWKVVVSPERQRAAVTGMGGALAVLDLETGALQRAPAAVKVFSDILRLVGMMPVDAVDNARRVAAGGEDGRLWVWEPGTGEVRTFVDHEAPVHRVRFSPDGRTLASADAMGVVRLRDLESGATRVARGHEGAVNRLAWSHEGRWLASAGEDHTARLWDVETDQRRVLHGARDVLIALAFAPDGRSLATAGGDGVVRIYRVNAGSSEVIGQHEGAAFTLAVAPGGSRVATGGADGKVRVWPLGGGAPRVFEGHRDEVRRVVFSPDGKRLASSGDGGEVRVWDGEGRSQEALQALYTVESKVTDRELLAPAVVFSPDGARLAVSGGAPQILHLETGVSQRLEGVEGEVWSVAFSPDGRELGAAGGDRKVRIWEVATGGMRVLGEHENEAASVAFSPRGDWIASGGHDHALRLWERGGGGRGGGGGVRKVIQAGGQWVSALEFAPDGGLLVGLTGHSAVPVWDARAAVLRQELRGHGGVVKSVHLAGNGRGVISASTDGTVRVWDLATGQAQVLRGHAGAVFEARFLPEGRGFVSVGRDGTVRLWRDALPRDAAGLRAWIAEAVRAADPRMAGEMVP</sequence>
<dbReference type="eggNOG" id="COG2319">
    <property type="taxonomic scope" value="Bacteria"/>
</dbReference>
<accession>A0A017T383</accession>
<dbReference type="Pfam" id="PF00400">
    <property type="entry name" value="WD40"/>
    <property type="match status" value="12"/>
</dbReference>
<dbReference type="SUPFAM" id="SSF50978">
    <property type="entry name" value="WD40 repeat-like"/>
    <property type="match status" value="2"/>
</dbReference>
<dbReference type="eggNOG" id="COG0515">
    <property type="taxonomic scope" value="Bacteria"/>
</dbReference>
<proteinExistence type="predicted"/>
<comment type="caution">
    <text evidence="6">The sequence shown here is derived from an EMBL/GenBank/DDBJ whole genome shotgun (WGS) entry which is preliminary data.</text>
</comment>
<evidence type="ECO:0000259" key="5">
    <source>
        <dbReference type="PROSITE" id="PS50011"/>
    </source>
</evidence>
<feature type="region of interest" description="Disordered" evidence="4">
    <location>
        <begin position="1"/>
        <end position="54"/>
    </location>
</feature>
<dbReference type="InterPro" id="IPR036322">
    <property type="entry name" value="WD40_repeat_dom_sf"/>
</dbReference>
<dbReference type="PROSITE" id="PS50011">
    <property type="entry name" value="PROTEIN_KINASE_DOM"/>
    <property type="match status" value="1"/>
</dbReference>
<dbReference type="PRINTS" id="PR00320">
    <property type="entry name" value="GPROTEINBRPT"/>
</dbReference>
<feature type="repeat" description="WD" evidence="3">
    <location>
        <begin position="951"/>
        <end position="992"/>
    </location>
</feature>
<dbReference type="PROSITE" id="PS00678">
    <property type="entry name" value="WD_REPEATS_1"/>
    <property type="match status" value="3"/>
</dbReference>
<feature type="repeat" description="WD" evidence="3">
    <location>
        <begin position="861"/>
        <end position="893"/>
    </location>
</feature>
<dbReference type="GO" id="GO:0004672">
    <property type="term" value="F:protein kinase activity"/>
    <property type="evidence" value="ECO:0007669"/>
    <property type="project" value="InterPro"/>
</dbReference>
<dbReference type="GO" id="GO:0005524">
    <property type="term" value="F:ATP binding"/>
    <property type="evidence" value="ECO:0007669"/>
    <property type="project" value="InterPro"/>
</dbReference>
<reference evidence="6 7" key="1">
    <citation type="submission" date="2013-05" db="EMBL/GenBank/DDBJ databases">
        <title>Genome assembly of Chondromyces apiculatus DSM 436.</title>
        <authorList>
            <person name="Sharma G."/>
            <person name="Khatri I."/>
            <person name="Kaur C."/>
            <person name="Mayilraj S."/>
            <person name="Subramanian S."/>
        </authorList>
    </citation>
    <scope>NUCLEOTIDE SEQUENCE [LARGE SCALE GENOMIC DNA]</scope>
    <source>
        <strain evidence="6 7">DSM 436</strain>
    </source>
</reference>
<feature type="repeat" description="WD" evidence="3">
    <location>
        <begin position="697"/>
        <end position="738"/>
    </location>
</feature>
<evidence type="ECO:0000256" key="1">
    <source>
        <dbReference type="ARBA" id="ARBA00022574"/>
    </source>
</evidence>
<dbReference type="PANTHER" id="PTHR19879:SF9">
    <property type="entry name" value="TRANSCRIPTION INITIATION FACTOR TFIID SUBUNIT 5"/>
    <property type="match status" value="1"/>
</dbReference>
<gene>
    <name evidence="6" type="ORF">CAP_5641</name>
</gene>
<feature type="repeat" description="WD" evidence="3">
    <location>
        <begin position="565"/>
        <end position="606"/>
    </location>
</feature>
<dbReference type="Gene3D" id="3.30.200.20">
    <property type="entry name" value="Phosphorylase Kinase, domain 1"/>
    <property type="match status" value="1"/>
</dbReference>
<feature type="repeat" description="WD" evidence="3">
    <location>
        <begin position="483"/>
        <end position="524"/>
    </location>
</feature>
<dbReference type="InterPro" id="IPR011009">
    <property type="entry name" value="Kinase-like_dom_sf"/>
</dbReference>
<name>A0A017T383_9BACT</name>
<keyword evidence="2" id="KW-0677">Repeat</keyword>
<dbReference type="AlphaFoldDB" id="A0A017T383"/>
<dbReference type="SUPFAM" id="SSF56112">
    <property type="entry name" value="Protein kinase-like (PK-like)"/>
    <property type="match status" value="1"/>
</dbReference>
<dbReference type="SUPFAM" id="SSF82171">
    <property type="entry name" value="DPP6 N-terminal domain-like"/>
    <property type="match status" value="1"/>
</dbReference>
<dbReference type="Gene3D" id="1.10.510.10">
    <property type="entry name" value="Transferase(Phosphotransferase) domain 1"/>
    <property type="match status" value="1"/>
</dbReference>
<dbReference type="OrthoDB" id="9765809at2"/>
<dbReference type="InterPro" id="IPR015943">
    <property type="entry name" value="WD40/YVTN_repeat-like_dom_sf"/>
</dbReference>
<protein>
    <submittedName>
        <fullName evidence="6">WD-repeat protein</fullName>
    </submittedName>
</protein>
<dbReference type="STRING" id="1192034.CAP_5641"/>
<organism evidence="6 7">
    <name type="scientific">Chondromyces apiculatus DSM 436</name>
    <dbReference type="NCBI Taxonomy" id="1192034"/>
    <lineage>
        <taxon>Bacteria</taxon>
        <taxon>Pseudomonadati</taxon>
        <taxon>Myxococcota</taxon>
        <taxon>Polyangia</taxon>
        <taxon>Polyangiales</taxon>
        <taxon>Polyangiaceae</taxon>
        <taxon>Chondromyces</taxon>
    </lineage>
</organism>
<dbReference type="InterPro" id="IPR008271">
    <property type="entry name" value="Ser/Thr_kinase_AS"/>
</dbReference>
<dbReference type="InterPro" id="IPR020472">
    <property type="entry name" value="WD40_PAC1"/>
</dbReference>
<dbReference type="SMART" id="SM00320">
    <property type="entry name" value="WD40"/>
    <property type="match status" value="14"/>
</dbReference>
<dbReference type="EMBL" id="ASRX01000048">
    <property type="protein sequence ID" value="EYF03310.1"/>
    <property type="molecule type" value="Genomic_DNA"/>
</dbReference>
<feature type="repeat" description="WD" evidence="3">
    <location>
        <begin position="779"/>
        <end position="820"/>
    </location>
</feature>
<evidence type="ECO:0000256" key="3">
    <source>
        <dbReference type="PROSITE-ProRule" id="PRU00221"/>
    </source>
</evidence>